<dbReference type="Pfam" id="PF09339">
    <property type="entry name" value="HTH_IclR"/>
    <property type="match status" value="1"/>
</dbReference>
<dbReference type="SMART" id="SM00346">
    <property type="entry name" value="HTH_ICLR"/>
    <property type="match status" value="1"/>
</dbReference>
<dbReference type="GO" id="GO:0003700">
    <property type="term" value="F:DNA-binding transcription factor activity"/>
    <property type="evidence" value="ECO:0007669"/>
    <property type="project" value="TreeGrafter"/>
</dbReference>
<dbReference type="InterPro" id="IPR036388">
    <property type="entry name" value="WH-like_DNA-bd_sf"/>
</dbReference>
<evidence type="ECO:0000313" key="10">
    <source>
        <dbReference type="Proteomes" id="UP000199103"/>
    </source>
</evidence>
<keyword evidence="4" id="KW-0804">Transcription</keyword>
<dbReference type="InterPro" id="IPR014757">
    <property type="entry name" value="Tscrpt_reg_IclR_C"/>
</dbReference>
<dbReference type="OrthoDB" id="8479143at2"/>
<dbReference type="GO" id="GO:0003677">
    <property type="term" value="F:DNA binding"/>
    <property type="evidence" value="ECO:0007669"/>
    <property type="project" value="UniProtKB-KW"/>
</dbReference>
<dbReference type="PANTHER" id="PTHR30136:SF24">
    <property type="entry name" value="HTH-TYPE TRANSCRIPTIONAL REPRESSOR ALLR"/>
    <property type="match status" value="1"/>
</dbReference>
<dbReference type="Pfam" id="PF01614">
    <property type="entry name" value="IclR_C"/>
    <property type="match status" value="1"/>
</dbReference>
<comment type="function">
    <text evidence="5">May be an activator protein for the gylABX operon.</text>
</comment>
<dbReference type="InterPro" id="IPR036390">
    <property type="entry name" value="WH_DNA-bd_sf"/>
</dbReference>
<feature type="domain" description="IclR-ED" evidence="8">
    <location>
        <begin position="64"/>
        <end position="250"/>
    </location>
</feature>
<dbReference type="Gene3D" id="1.10.10.10">
    <property type="entry name" value="Winged helix-like DNA-binding domain superfamily/Winged helix DNA-binding domain"/>
    <property type="match status" value="1"/>
</dbReference>
<dbReference type="FunFam" id="1.10.10.10:FF:000056">
    <property type="entry name" value="IclR family transcriptional regulator"/>
    <property type="match status" value="1"/>
</dbReference>
<dbReference type="AlphaFoldDB" id="A0A1H1RUB3"/>
<dbReference type="Proteomes" id="UP000199103">
    <property type="component" value="Chromosome I"/>
</dbReference>
<dbReference type="PANTHER" id="PTHR30136">
    <property type="entry name" value="HELIX-TURN-HELIX TRANSCRIPTIONAL REGULATOR, ICLR FAMILY"/>
    <property type="match status" value="1"/>
</dbReference>
<feature type="domain" description="HTH iclR-type" evidence="7">
    <location>
        <begin position="10"/>
        <end position="70"/>
    </location>
</feature>
<keyword evidence="10" id="KW-1185">Reference proteome</keyword>
<dbReference type="SUPFAM" id="SSF55781">
    <property type="entry name" value="GAF domain-like"/>
    <property type="match status" value="1"/>
</dbReference>
<keyword evidence="2" id="KW-0805">Transcription regulation</keyword>
<dbReference type="SUPFAM" id="SSF46785">
    <property type="entry name" value="Winged helix' DNA-binding domain"/>
    <property type="match status" value="1"/>
</dbReference>
<evidence type="ECO:0000256" key="5">
    <source>
        <dbReference type="ARBA" id="ARBA00058938"/>
    </source>
</evidence>
<protein>
    <recommendedName>
        <fullName evidence="6">Glycerol operon regulatory protein</fullName>
    </recommendedName>
</protein>
<reference evidence="9 10" key="1">
    <citation type="submission" date="2016-10" db="EMBL/GenBank/DDBJ databases">
        <authorList>
            <person name="de Groot N.N."/>
        </authorList>
    </citation>
    <scope>NUCLEOTIDE SEQUENCE [LARGE SCALE GENOMIC DNA]</scope>
    <source>
        <strain evidence="9 10">DSM 21800</strain>
    </source>
</reference>
<dbReference type="STRING" id="630515.SAMN04489812_1770"/>
<dbReference type="GO" id="GO:0045892">
    <property type="term" value="P:negative regulation of DNA-templated transcription"/>
    <property type="evidence" value="ECO:0007669"/>
    <property type="project" value="TreeGrafter"/>
</dbReference>
<evidence type="ECO:0000259" key="7">
    <source>
        <dbReference type="PROSITE" id="PS51077"/>
    </source>
</evidence>
<dbReference type="EMBL" id="LT629772">
    <property type="protein sequence ID" value="SDS39274.1"/>
    <property type="molecule type" value="Genomic_DNA"/>
</dbReference>
<dbReference type="InterPro" id="IPR005471">
    <property type="entry name" value="Tscrpt_reg_IclR_N"/>
</dbReference>
<evidence type="ECO:0000256" key="4">
    <source>
        <dbReference type="ARBA" id="ARBA00023163"/>
    </source>
</evidence>
<dbReference type="InterPro" id="IPR050707">
    <property type="entry name" value="HTH_MetabolicPath_Reg"/>
</dbReference>
<dbReference type="PROSITE" id="PS51078">
    <property type="entry name" value="ICLR_ED"/>
    <property type="match status" value="1"/>
</dbReference>
<name>A0A1H1RUB3_9ACTN</name>
<dbReference type="InterPro" id="IPR029016">
    <property type="entry name" value="GAF-like_dom_sf"/>
</dbReference>
<dbReference type="Gene3D" id="3.30.450.40">
    <property type="match status" value="1"/>
</dbReference>
<gene>
    <name evidence="9" type="ORF">SAMN04489812_1770</name>
</gene>
<evidence type="ECO:0000256" key="2">
    <source>
        <dbReference type="ARBA" id="ARBA00023015"/>
    </source>
</evidence>
<sequence length="251" mass="27017">MVDTKTSGGVQSVERAFFLLELLADNGDLSLTELSNSIELPAPTTHRLLKTLVSLGYVRQLPNRRYSLGLGLVRMAGRVDTQFGPVAKPHLELLARETGESANLAVLESDMMVYIAQAPSPHAMRMFTEVGHRAYTHSTGVGKAILAQLPEQQVDRIVGRAGMPAATTKTIVDPAKLRTELARVRRQGYAMDNGEQENGVSCYAVPVTGVPISMAISISGPAFRITKDLGRKAVPLLQEEATKLAAELAGL</sequence>
<dbReference type="RefSeq" id="WP_091523103.1">
    <property type="nucleotide sequence ID" value="NZ_LT629772.1"/>
</dbReference>
<evidence type="ECO:0000256" key="3">
    <source>
        <dbReference type="ARBA" id="ARBA00023125"/>
    </source>
</evidence>
<keyword evidence="3" id="KW-0238">DNA-binding</keyword>
<accession>A0A1H1RUB3</accession>
<evidence type="ECO:0000256" key="1">
    <source>
        <dbReference type="ARBA" id="ARBA00022798"/>
    </source>
</evidence>
<keyword evidence="1" id="KW-0319">Glycerol metabolism</keyword>
<dbReference type="PROSITE" id="PS51077">
    <property type="entry name" value="HTH_ICLR"/>
    <property type="match status" value="1"/>
</dbReference>
<dbReference type="GO" id="GO:0006071">
    <property type="term" value="P:glycerol metabolic process"/>
    <property type="evidence" value="ECO:0007669"/>
    <property type="project" value="UniProtKB-KW"/>
</dbReference>
<evidence type="ECO:0000313" key="9">
    <source>
        <dbReference type="EMBL" id="SDS39274.1"/>
    </source>
</evidence>
<evidence type="ECO:0000259" key="8">
    <source>
        <dbReference type="PROSITE" id="PS51078"/>
    </source>
</evidence>
<proteinExistence type="predicted"/>
<evidence type="ECO:0000256" key="6">
    <source>
        <dbReference type="ARBA" id="ARBA00070406"/>
    </source>
</evidence>
<organism evidence="9 10">
    <name type="scientific">Microlunatus soli</name>
    <dbReference type="NCBI Taxonomy" id="630515"/>
    <lineage>
        <taxon>Bacteria</taxon>
        <taxon>Bacillati</taxon>
        <taxon>Actinomycetota</taxon>
        <taxon>Actinomycetes</taxon>
        <taxon>Propionibacteriales</taxon>
        <taxon>Propionibacteriaceae</taxon>
        <taxon>Microlunatus</taxon>
    </lineage>
</organism>